<dbReference type="GO" id="GO:0000250">
    <property type="term" value="F:lanosterol synthase activity"/>
    <property type="evidence" value="ECO:0007669"/>
    <property type="project" value="TreeGrafter"/>
</dbReference>
<keyword evidence="2" id="KW-0413">Isomerase</keyword>
<dbReference type="Gene3D" id="6.20.120.20">
    <property type="match status" value="1"/>
</dbReference>
<dbReference type="InterPro" id="IPR032697">
    <property type="entry name" value="SQ_cyclase_N"/>
</dbReference>
<comment type="similarity">
    <text evidence="2">Belongs to the terpene cyclase/mutase family.</text>
</comment>
<dbReference type="GO" id="GO:0016104">
    <property type="term" value="P:triterpenoid biosynthetic process"/>
    <property type="evidence" value="ECO:0007669"/>
    <property type="project" value="InterPro"/>
</dbReference>
<dbReference type="Gene3D" id="1.50.10.20">
    <property type="match status" value="2"/>
</dbReference>
<proteinExistence type="inferred from homology"/>
<dbReference type="Proteomes" id="UP000179179">
    <property type="component" value="Unassembled WGS sequence"/>
</dbReference>
<dbReference type="InterPro" id="IPR018333">
    <property type="entry name" value="Squalene_cyclase"/>
</dbReference>
<dbReference type="OrthoDB" id="21502at2759"/>
<feature type="domain" description="Squalene cyclase C-terminal" evidence="3">
    <location>
        <begin position="405"/>
        <end position="735"/>
    </location>
</feature>
<dbReference type="NCBIfam" id="TIGR01787">
    <property type="entry name" value="squalene_cyclas"/>
    <property type="match status" value="1"/>
</dbReference>
<evidence type="ECO:0000256" key="2">
    <source>
        <dbReference type="RuleBase" id="RU362003"/>
    </source>
</evidence>
<dbReference type="Pfam" id="PF13243">
    <property type="entry name" value="SQHop_cyclase_C"/>
    <property type="match status" value="1"/>
</dbReference>
<dbReference type="GeneID" id="34445498"/>
<feature type="domain" description="Squalene cyclase N-terminal" evidence="4">
    <location>
        <begin position="106"/>
        <end position="357"/>
    </location>
</feature>
<dbReference type="STRING" id="109264.A0A1F8A8Y1"/>
<dbReference type="InterPro" id="IPR008930">
    <property type="entry name" value="Terpenoid_cyclase/PrenylTrfase"/>
</dbReference>
<dbReference type="SFLD" id="SFLDG01016">
    <property type="entry name" value="Prenyltransferase_Like_2"/>
    <property type="match status" value="1"/>
</dbReference>
<dbReference type="AlphaFoldDB" id="A0A1F8A8Y1"/>
<keyword evidence="6" id="KW-1185">Reference proteome</keyword>
<evidence type="ECO:0000259" key="4">
    <source>
        <dbReference type="Pfam" id="PF13249"/>
    </source>
</evidence>
<dbReference type="PANTHER" id="PTHR11764">
    <property type="entry name" value="TERPENE CYCLASE/MUTASE FAMILY MEMBER"/>
    <property type="match status" value="1"/>
</dbReference>
<evidence type="ECO:0000256" key="1">
    <source>
        <dbReference type="ARBA" id="ARBA00022737"/>
    </source>
</evidence>
<gene>
    <name evidence="5" type="ORF">ABOM_002108</name>
</gene>
<name>A0A1F8A8Y1_9EURO</name>
<dbReference type="Pfam" id="PF13249">
    <property type="entry name" value="SQHop_cyclase_N"/>
    <property type="match status" value="1"/>
</dbReference>
<dbReference type="SUPFAM" id="SSF48239">
    <property type="entry name" value="Terpenoid cyclases/Protein prenyltransferases"/>
    <property type="match status" value="2"/>
</dbReference>
<dbReference type="PANTHER" id="PTHR11764:SF76">
    <property type="entry name" value="TERPENE CYCLASE_MUTASE FAMILY MEMBER"/>
    <property type="match status" value="1"/>
</dbReference>
<dbReference type="GO" id="GO:0005811">
    <property type="term" value="C:lipid droplet"/>
    <property type="evidence" value="ECO:0007669"/>
    <property type="project" value="InterPro"/>
</dbReference>
<dbReference type="EMBL" id="LYCR01000017">
    <property type="protein sequence ID" value="OGM48184.1"/>
    <property type="molecule type" value="Genomic_DNA"/>
</dbReference>
<dbReference type="GO" id="GO:0006696">
    <property type="term" value="P:ergosterol biosynthetic process"/>
    <property type="evidence" value="ECO:0007669"/>
    <property type="project" value="TreeGrafter"/>
</dbReference>
<dbReference type="RefSeq" id="XP_022391901.1">
    <property type="nucleotide sequence ID" value="XM_022529238.1"/>
</dbReference>
<protein>
    <recommendedName>
        <fullName evidence="2">Terpene cyclase/mutase family member</fullName>
        <ecNumber evidence="2">5.4.99.-</ecNumber>
    </recommendedName>
</protein>
<dbReference type="EC" id="5.4.99.-" evidence="2"/>
<sequence>MDPRSTVSKNYTLKIKNRLNAQADHLPFSARTTNPEAWRLVVEKGLGRLKWKYLTSQNERDSHPQDIVSRFFLGLPLSIPDFEAAERPSQSISNGLRFHSRLQVAGRGCWAADMKCILFVTPMLIMSWYITGAEIEEAYAIELVNFFFEIQDPIDGGFPTYIGGKTTIMGTMLIYIALRLMGMPSDDEHLVKARACFLKMGGATYLPSWAKFWLALLGLYGWEGTDPYPVELWLLPEWTPISPWRWFNIVRQVYLPMCYLSSKRFTIPSNPLLDKIRDEIFTQPYSSLDFASLRGSVLECERHQPQGRILRTINWALSNVWNPWLRPKILAESAEKRALEVIKASDKTFNGTGLISVDCFLNMIVFYHDEGPNSKRLKQNQNTSLEYLWNSPQGLQSQSIHGGHVWETSFALQTFAMSGLADHPDLRCCVEDAYKFLLEQQLVADWPDSPPCHRPSRLGAWPFSTKYHGTACSDCTGEALKAILLVESQTNIPRRSIERNIRLGVDNLLMIQNASGGYSSFEPIRNGPFMECLNGTELFANVMTEYDFTECTSSCITALSLFKKRNSSYRAEEVVRAIDRGVNFIHHTQGADGGWLASWGIAYTYGAFFAMEALHCVGETYENHPVVQKGCDFLLDKQKEDGGWGETIESIHKQSYAQAEVSHVVQTAWCCMALLYAKYPHPEPIKRGIQLIMSRQKPSGEWEQEEGVGAGIFTCQLYYLNYIYSFPIRAIALYKERYGDDKLL</sequence>
<reference evidence="5 6" key="1">
    <citation type="journal article" date="2016" name="Genome Biol. Evol.">
        <title>Draft genome sequence of an aflatoxigenic Aspergillus species, A. bombycis.</title>
        <authorList>
            <person name="Moore G.G."/>
            <person name="Mack B.M."/>
            <person name="Beltz S.B."/>
            <person name="Gilbert M.K."/>
        </authorList>
    </citation>
    <scope>NUCLEOTIDE SEQUENCE [LARGE SCALE GENOMIC DNA]</scope>
    <source>
        <strain evidence="6">NRRL 26010</strain>
    </source>
</reference>
<evidence type="ECO:0000313" key="5">
    <source>
        <dbReference type="EMBL" id="OGM48184.1"/>
    </source>
</evidence>
<accession>A0A1F8A8Y1</accession>
<dbReference type="InterPro" id="IPR032696">
    <property type="entry name" value="SQ_cyclase_C"/>
</dbReference>
<keyword evidence="1" id="KW-0677">Repeat</keyword>
<evidence type="ECO:0000313" key="6">
    <source>
        <dbReference type="Proteomes" id="UP000179179"/>
    </source>
</evidence>
<evidence type="ECO:0000259" key="3">
    <source>
        <dbReference type="Pfam" id="PF13243"/>
    </source>
</evidence>
<organism evidence="5 6">
    <name type="scientific">Aspergillus bombycis</name>
    <dbReference type="NCBI Taxonomy" id="109264"/>
    <lineage>
        <taxon>Eukaryota</taxon>
        <taxon>Fungi</taxon>
        <taxon>Dikarya</taxon>
        <taxon>Ascomycota</taxon>
        <taxon>Pezizomycotina</taxon>
        <taxon>Eurotiomycetes</taxon>
        <taxon>Eurotiomycetidae</taxon>
        <taxon>Eurotiales</taxon>
        <taxon>Aspergillaceae</taxon>
        <taxon>Aspergillus</taxon>
    </lineage>
</organism>
<comment type="caution">
    <text evidence="5">The sequence shown here is derived from an EMBL/GenBank/DDBJ whole genome shotgun (WGS) entry which is preliminary data.</text>
</comment>